<dbReference type="EMBL" id="BTSX01000003">
    <property type="protein sequence ID" value="GMS89808.1"/>
    <property type="molecule type" value="Genomic_DNA"/>
</dbReference>
<reference evidence="6" key="1">
    <citation type="submission" date="2023-10" db="EMBL/GenBank/DDBJ databases">
        <title>Genome assembly of Pristionchus species.</title>
        <authorList>
            <person name="Yoshida K."/>
            <person name="Sommer R.J."/>
        </authorList>
    </citation>
    <scope>NUCLEOTIDE SEQUENCE</scope>
    <source>
        <strain evidence="6">RS0144</strain>
    </source>
</reference>
<comment type="caution">
    <text evidence="6">The sequence shown here is derived from an EMBL/GenBank/DDBJ whole genome shotgun (WGS) entry which is preliminary data.</text>
</comment>
<evidence type="ECO:0000256" key="4">
    <source>
        <dbReference type="ARBA" id="ARBA00023136"/>
    </source>
</evidence>
<comment type="subcellular location">
    <subcellularLocation>
        <location evidence="1">Membrane</location>
        <topology evidence="1">Multi-pass membrane protein</topology>
    </subcellularLocation>
</comment>
<dbReference type="AlphaFoldDB" id="A0AAV5T3E2"/>
<evidence type="ECO:0000256" key="5">
    <source>
        <dbReference type="SAM" id="Phobius"/>
    </source>
</evidence>
<feature type="transmembrane region" description="Helical" evidence="5">
    <location>
        <begin position="132"/>
        <end position="154"/>
    </location>
</feature>
<sequence>MADAANLDPAEAIDPVALGNQCKGEVTAHAEGRRLPSGKEDDDSEDESEVSCVTKYTIFVFNVIFFILGFALVAVGTYSQIDNGGIYKNMQNVGQFAVDPTLFLILIGILIFIIGFCGCLGSLRENTILLTIYAWSLIIIVVLECAIALGLYFYKETMMKTVGDFLYGLIPNYSEVENLQDIWDQLQMMFSCCGINNVNDWDASSTFMRDTSPQAGPDSGGVPFSCCVNPFIEVISNEDATKITKEVNTACGRQTRPKEDSNHIAIFQVGCLTAIDTYVNANAQAVLITFAVVLIVQAVAIMLAQNLKADVKAQRAKWLE</sequence>
<evidence type="ECO:0000256" key="3">
    <source>
        <dbReference type="ARBA" id="ARBA00022989"/>
    </source>
</evidence>
<protein>
    <recommendedName>
        <fullName evidence="8">Tetraspanin</fullName>
    </recommendedName>
</protein>
<dbReference type="Proteomes" id="UP001432027">
    <property type="component" value="Unassembled WGS sequence"/>
</dbReference>
<gene>
    <name evidence="6" type="ORF">PENTCL1PPCAC_11983</name>
</gene>
<dbReference type="Gene3D" id="1.10.1450.10">
    <property type="entry name" value="Tetraspanin"/>
    <property type="match status" value="1"/>
</dbReference>
<dbReference type="InterPro" id="IPR008952">
    <property type="entry name" value="Tetraspanin_EC2_sf"/>
</dbReference>
<dbReference type="SUPFAM" id="SSF48652">
    <property type="entry name" value="Tetraspanin"/>
    <property type="match status" value="1"/>
</dbReference>
<keyword evidence="3 5" id="KW-1133">Transmembrane helix</keyword>
<keyword evidence="4 5" id="KW-0472">Membrane</keyword>
<feature type="transmembrane region" description="Helical" evidence="5">
    <location>
        <begin position="101"/>
        <end position="120"/>
    </location>
</feature>
<name>A0AAV5T3E2_9BILA</name>
<feature type="transmembrane region" description="Helical" evidence="5">
    <location>
        <begin position="285"/>
        <end position="304"/>
    </location>
</feature>
<accession>A0AAV5T3E2</accession>
<feature type="transmembrane region" description="Helical" evidence="5">
    <location>
        <begin position="58"/>
        <end position="81"/>
    </location>
</feature>
<dbReference type="PANTHER" id="PTHR19282:SF431">
    <property type="entry name" value="TETRASPANIN 26A, ISOFORM B-RELATED"/>
    <property type="match status" value="1"/>
</dbReference>
<keyword evidence="2 5" id="KW-0812">Transmembrane</keyword>
<evidence type="ECO:0000313" key="6">
    <source>
        <dbReference type="EMBL" id="GMS89808.1"/>
    </source>
</evidence>
<proteinExistence type="predicted"/>
<evidence type="ECO:0000313" key="7">
    <source>
        <dbReference type="Proteomes" id="UP001432027"/>
    </source>
</evidence>
<evidence type="ECO:0000256" key="1">
    <source>
        <dbReference type="ARBA" id="ARBA00004141"/>
    </source>
</evidence>
<dbReference type="InterPro" id="IPR018499">
    <property type="entry name" value="Tetraspanin/Peripherin"/>
</dbReference>
<dbReference type="PANTHER" id="PTHR19282">
    <property type="entry name" value="TETRASPANIN"/>
    <property type="match status" value="1"/>
</dbReference>
<dbReference type="PRINTS" id="PR00259">
    <property type="entry name" value="TMFOUR"/>
</dbReference>
<organism evidence="6 7">
    <name type="scientific">Pristionchus entomophagus</name>
    <dbReference type="NCBI Taxonomy" id="358040"/>
    <lineage>
        <taxon>Eukaryota</taxon>
        <taxon>Metazoa</taxon>
        <taxon>Ecdysozoa</taxon>
        <taxon>Nematoda</taxon>
        <taxon>Chromadorea</taxon>
        <taxon>Rhabditida</taxon>
        <taxon>Rhabditina</taxon>
        <taxon>Diplogasteromorpha</taxon>
        <taxon>Diplogasteroidea</taxon>
        <taxon>Neodiplogasteridae</taxon>
        <taxon>Pristionchus</taxon>
    </lineage>
</organism>
<evidence type="ECO:0008006" key="8">
    <source>
        <dbReference type="Google" id="ProtNLM"/>
    </source>
</evidence>
<dbReference type="Pfam" id="PF00335">
    <property type="entry name" value="Tetraspanin"/>
    <property type="match status" value="1"/>
</dbReference>
<evidence type="ECO:0000256" key="2">
    <source>
        <dbReference type="ARBA" id="ARBA00022692"/>
    </source>
</evidence>
<dbReference type="GO" id="GO:0005886">
    <property type="term" value="C:plasma membrane"/>
    <property type="evidence" value="ECO:0007669"/>
    <property type="project" value="TreeGrafter"/>
</dbReference>
<keyword evidence="7" id="KW-1185">Reference proteome</keyword>